<protein>
    <recommendedName>
        <fullName evidence="5">Proteasome subunit beta</fullName>
    </recommendedName>
</protein>
<dbReference type="InterPro" id="IPR029055">
    <property type="entry name" value="Ntn_hydrolases_N"/>
</dbReference>
<evidence type="ECO:0000313" key="6">
    <source>
        <dbReference type="EMBL" id="TDG46067.1"/>
    </source>
</evidence>
<dbReference type="GO" id="GO:0005839">
    <property type="term" value="C:proteasome core complex"/>
    <property type="evidence" value="ECO:0007669"/>
    <property type="project" value="InterPro"/>
</dbReference>
<dbReference type="GO" id="GO:0005634">
    <property type="term" value="C:nucleus"/>
    <property type="evidence" value="ECO:0007669"/>
    <property type="project" value="UniProtKB-SubCell"/>
</dbReference>
<comment type="function">
    <text evidence="5">Component of the proteasome, a multicatalytic proteinase complex which is characterized by its ability to cleave peptides with Arg, Phe, Tyr, Leu, and Glu adjacent to the leaving group at neutral or slightly basic pH. The proteasome has an ATP-dependent proteolytic activity.</text>
</comment>
<evidence type="ECO:0000256" key="4">
    <source>
        <dbReference type="ARBA" id="ARBA00026071"/>
    </source>
</evidence>
<dbReference type="EMBL" id="LSRL02000065">
    <property type="protein sequence ID" value="TDG46067.1"/>
    <property type="molecule type" value="Genomic_DNA"/>
</dbReference>
<evidence type="ECO:0000256" key="1">
    <source>
        <dbReference type="ARBA" id="ARBA00022490"/>
    </source>
</evidence>
<dbReference type="STRING" id="7232.A0A484BB42"/>
<comment type="subcellular location">
    <subcellularLocation>
        <location evidence="5">Cytoplasm</location>
    </subcellularLocation>
    <subcellularLocation>
        <location evidence="5">Nucleus</location>
    </subcellularLocation>
</comment>
<reference evidence="6 7" key="1">
    <citation type="journal article" date="2019" name="J. Hered.">
        <title>An Improved Genome Assembly for Drosophila navojoa, the Basal Species in the mojavensis Cluster.</title>
        <authorList>
            <person name="Vanderlinde T."/>
            <person name="Dupim E.G."/>
            <person name="Nazario-Yepiz N.O."/>
            <person name="Carvalho A.B."/>
        </authorList>
    </citation>
    <scope>NUCLEOTIDE SEQUENCE [LARGE SCALE GENOMIC DNA]</scope>
    <source>
        <strain evidence="6">Navoj_Jal97</strain>
        <tissue evidence="6">Whole organism</tissue>
    </source>
</reference>
<evidence type="ECO:0000256" key="2">
    <source>
        <dbReference type="ARBA" id="ARBA00022942"/>
    </source>
</evidence>
<evidence type="ECO:0000256" key="3">
    <source>
        <dbReference type="ARBA" id="ARBA00024953"/>
    </source>
</evidence>
<organism evidence="6 7">
    <name type="scientific">Drosophila navojoa</name>
    <name type="common">Fruit fly</name>
    <dbReference type="NCBI Taxonomy" id="7232"/>
    <lineage>
        <taxon>Eukaryota</taxon>
        <taxon>Metazoa</taxon>
        <taxon>Ecdysozoa</taxon>
        <taxon>Arthropoda</taxon>
        <taxon>Hexapoda</taxon>
        <taxon>Insecta</taxon>
        <taxon>Pterygota</taxon>
        <taxon>Neoptera</taxon>
        <taxon>Endopterygota</taxon>
        <taxon>Diptera</taxon>
        <taxon>Brachycera</taxon>
        <taxon>Muscomorpha</taxon>
        <taxon>Ephydroidea</taxon>
        <taxon>Drosophilidae</taxon>
        <taxon>Drosophila</taxon>
    </lineage>
</organism>
<keyword evidence="5" id="KW-0539">Nucleus</keyword>
<comment type="subunit">
    <text evidence="4">The 26S proteasome consists of a 20S proteasome core and two 19S regulatory subunits. The 20S proteasome core is composed of 28 subunits that are arranged in four stacked rings, resulting in a barrel-shaped structure. The two end rings are each formed by seven alpha subunits, and the two central rings are each formed by seven beta subunits. The catalytic chamber with the active sites is on the inside of the barrel.</text>
</comment>
<comment type="function">
    <text evidence="3">Non-catalytic component of the proteasome, a multicatalytic proteinase complex which is characterized by its ability to cleave peptides with Arg, Phe, Tyr, Leu, and Glu adjacent to the leaving group at neutral or slightly basic pH. The proteasome has an ATP-dependent proteolytic activity.</text>
</comment>
<dbReference type="PANTHER" id="PTHR32194">
    <property type="entry name" value="METALLOPROTEASE TLDD"/>
    <property type="match status" value="1"/>
</dbReference>
<comment type="similarity">
    <text evidence="5">Belongs to the peptidase T1B family.</text>
</comment>
<dbReference type="OMA" id="CMMSTIG"/>
<dbReference type="GO" id="GO:0005737">
    <property type="term" value="C:cytoplasm"/>
    <property type="evidence" value="ECO:0007669"/>
    <property type="project" value="UniProtKB-SubCell"/>
</dbReference>
<comment type="caution">
    <text evidence="6">The sequence shown here is derived from an EMBL/GenBank/DDBJ whole genome shotgun (WGS) entry which is preliminary data.</text>
</comment>
<dbReference type="GO" id="GO:0051603">
    <property type="term" value="P:proteolysis involved in protein catabolic process"/>
    <property type="evidence" value="ECO:0007669"/>
    <property type="project" value="InterPro"/>
</dbReference>
<name>A0A484BB42_DRONA</name>
<dbReference type="PANTHER" id="PTHR32194:SF2">
    <property type="entry name" value="PROTEASOME SUBUNIT BETA TYPE-1"/>
    <property type="match status" value="1"/>
</dbReference>
<keyword evidence="1 5" id="KW-0963">Cytoplasm</keyword>
<keyword evidence="2 5" id="KW-0647">Proteasome</keyword>
<proteinExistence type="inferred from homology"/>
<evidence type="ECO:0000313" key="7">
    <source>
        <dbReference type="Proteomes" id="UP000295192"/>
    </source>
</evidence>
<dbReference type="AlphaFoldDB" id="A0A484BB42"/>
<evidence type="ECO:0000256" key="5">
    <source>
        <dbReference type="RuleBase" id="RU004203"/>
    </source>
</evidence>
<dbReference type="InterPro" id="IPR016050">
    <property type="entry name" value="Proteasome_bsu_CS"/>
</dbReference>
<dbReference type="PROSITE" id="PS00854">
    <property type="entry name" value="PROTEASOME_BETA_1"/>
    <property type="match status" value="1"/>
</dbReference>
<dbReference type="Gene3D" id="3.60.20.10">
    <property type="entry name" value="Glutamine Phosphoribosylpyrophosphate, subunit 1, domain 1"/>
    <property type="match status" value="1"/>
</dbReference>
<accession>A0A484BB42</accession>
<dbReference type="InterPro" id="IPR001353">
    <property type="entry name" value="Proteasome_sua/b"/>
</dbReference>
<dbReference type="OrthoDB" id="268428at2759"/>
<dbReference type="SUPFAM" id="SSF56235">
    <property type="entry name" value="N-terminal nucleophile aminohydrolases (Ntn hydrolases)"/>
    <property type="match status" value="1"/>
</dbReference>
<keyword evidence="7" id="KW-1185">Reference proteome</keyword>
<dbReference type="Proteomes" id="UP000295192">
    <property type="component" value="Unassembled WGS sequence"/>
</dbReference>
<dbReference type="InterPro" id="IPR023333">
    <property type="entry name" value="Proteasome_suB-type"/>
</dbReference>
<gene>
    <name evidence="6" type="ORF">AWZ03_007516</name>
</gene>
<comment type="subunit">
    <text evidence="5">Component of the proteasome complex.</text>
</comment>
<sequence>MESLIGLKGKDYVVLAADTMMADAIFFLRDNCSKVRALSGNCMMGVIGNEGDTAKFADYIAARVSLYEIMNGYAMDTSAIIHIARQHLLSCLASRIKFVVAMLIGCFDTKKGYNLCLIDFQGASHFLNYSGLGVGHSISLSIFHTMWKPDLSIEDGLTIIRRCLKEVKTRLVINLRHFEIFVLDKHGVRKLEPSGNPPVLDRIFPQRLIPDPFI</sequence>
<dbReference type="Pfam" id="PF00227">
    <property type="entry name" value="Proteasome"/>
    <property type="match status" value="1"/>
</dbReference>